<accession>A0A975FMJ7</accession>
<keyword evidence="1" id="KW-0472">Membrane</keyword>
<proteinExistence type="predicted"/>
<keyword evidence="3" id="KW-1185">Reference proteome</keyword>
<evidence type="ECO:0000313" key="2">
    <source>
        <dbReference type="EMBL" id="QTX03751.1"/>
    </source>
</evidence>
<dbReference type="RefSeq" id="WP_210896656.1">
    <property type="nucleotide sequence ID" value="NZ_CP071696.1"/>
</dbReference>
<reference evidence="2" key="1">
    <citation type="submission" date="2021-03" db="EMBL/GenBank/DDBJ databases">
        <title>Agromyces archimandritus sp. nov., isolated from the cockroach Archimandrita tessellata.</title>
        <authorList>
            <person name="Guzman J."/>
            <person name="Ortuzar M."/>
            <person name="Poehlein A."/>
            <person name="Daniel R."/>
            <person name="Trujillo M."/>
            <person name="Vilcinskas A."/>
        </authorList>
    </citation>
    <scope>NUCLEOTIDE SEQUENCE</scope>
    <source>
        <strain evidence="2">G127AT</strain>
    </source>
</reference>
<evidence type="ECO:0000256" key="1">
    <source>
        <dbReference type="SAM" id="Phobius"/>
    </source>
</evidence>
<dbReference type="Proteomes" id="UP000671914">
    <property type="component" value="Chromosome"/>
</dbReference>
<keyword evidence="1" id="KW-1133">Transmembrane helix</keyword>
<evidence type="ECO:0000313" key="3">
    <source>
        <dbReference type="Proteomes" id="UP000671914"/>
    </source>
</evidence>
<name>A0A975FMJ7_9MICO</name>
<dbReference type="KEGG" id="aarc:G127AT_10475"/>
<dbReference type="AlphaFoldDB" id="A0A975FMJ7"/>
<sequence>MVERLTTPLFIGVVVMVLVALAGQTPSGVREWLVPVVFAVSCTAAGIVSQFVRERRRAFLPRALHDDTRHTRARRDDA</sequence>
<protein>
    <submittedName>
        <fullName evidence="2">Uncharacterized protein</fullName>
    </submittedName>
</protein>
<gene>
    <name evidence="2" type="ORF">G127AT_10475</name>
</gene>
<dbReference type="EMBL" id="CP071696">
    <property type="protein sequence ID" value="QTX03751.1"/>
    <property type="molecule type" value="Genomic_DNA"/>
</dbReference>
<organism evidence="2 3">
    <name type="scientific">Agromyces archimandritae</name>
    <dbReference type="NCBI Taxonomy" id="2781962"/>
    <lineage>
        <taxon>Bacteria</taxon>
        <taxon>Bacillati</taxon>
        <taxon>Actinomycetota</taxon>
        <taxon>Actinomycetes</taxon>
        <taxon>Micrococcales</taxon>
        <taxon>Microbacteriaceae</taxon>
        <taxon>Agromyces</taxon>
    </lineage>
</organism>
<feature type="transmembrane region" description="Helical" evidence="1">
    <location>
        <begin position="32"/>
        <end position="52"/>
    </location>
</feature>
<keyword evidence="1" id="KW-0812">Transmembrane</keyword>